<feature type="non-terminal residue" evidence="2">
    <location>
        <position position="1"/>
    </location>
</feature>
<dbReference type="EMBL" id="PGWX01000783">
    <property type="protein sequence ID" value="PPJ67523.1"/>
    <property type="molecule type" value="Genomic_DNA"/>
</dbReference>
<name>A0A7Z1MX94_STAHA</name>
<gene>
    <name evidence="2" type="ORF">CV019_16330</name>
</gene>
<evidence type="ECO:0000313" key="2">
    <source>
        <dbReference type="EMBL" id="PPJ67523.1"/>
    </source>
</evidence>
<proteinExistence type="predicted"/>
<accession>A0A7Z1MX94</accession>
<dbReference type="Proteomes" id="UP000238153">
    <property type="component" value="Unassembled WGS sequence"/>
</dbReference>
<evidence type="ECO:0000313" key="3">
    <source>
        <dbReference type="Proteomes" id="UP000238153"/>
    </source>
</evidence>
<reference evidence="2 3" key="1">
    <citation type="submission" date="2017-11" db="EMBL/GenBank/DDBJ databases">
        <authorList>
            <person name="Founou R.C."/>
            <person name="Founou L."/>
            <person name="Allam M."/>
            <person name="Ismail A."/>
            <person name="Essack S.Y."/>
        </authorList>
    </citation>
    <scope>NUCLEOTIDE SEQUENCE [LARGE SCALE GENOMIC DNA]</scope>
    <source>
        <strain evidence="2 3">G811N2B1</strain>
    </source>
</reference>
<protein>
    <submittedName>
        <fullName evidence="2">Uncharacterized protein</fullName>
    </submittedName>
</protein>
<feature type="non-terminal residue" evidence="2">
    <location>
        <position position="144"/>
    </location>
</feature>
<sequence length="144" mass="16072">PTHRPHEPVGRQVARGHEAERYGQEDGQEGAPQCDLHGQPHLADQRLPLGPVGTQEVGAIRADVLGVGEQIGDVRQIDPVESRQQDDGEAAPQQDVQRPRRHRLLRRGRNDGRIRRGGSLFRDHVQADSEQRQQADQGERDDLA</sequence>
<feature type="compositionally biased region" description="Basic and acidic residues" evidence="1">
    <location>
        <begin position="121"/>
        <end position="144"/>
    </location>
</feature>
<feature type="region of interest" description="Disordered" evidence="1">
    <location>
        <begin position="1"/>
        <end position="50"/>
    </location>
</feature>
<feature type="region of interest" description="Disordered" evidence="1">
    <location>
        <begin position="70"/>
        <end position="144"/>
    </location>
</feature>
<dbReference type="AlphaFoldDB" id="A0A7Z1MX94"/>
<organism evidence="2 3">
    <name type="scientific">Staphylococcus haemolyticus</name>
    <dbReference type="NCBI Taxonomy" id="1283"/>
    <lineage>
        <taxon>Bacteria</taxon>
        <taxon>Bacillati</taxon>
        <taxon>Bacillota</taxon>
        <taxon>Bacilli</taxon>
        <taxon>Bacillales</taxon>
        <taxon>Staphylococcaceae</taxon>
        <taxon>Staphylococcus</taxon>
    </lineage>
</organism>
<evidence type="ECO:0000256" key="1">
    <source>
        <dbReference type="SAM" id="MobiDB-lite"/>
    </source>
</evidence>
<feature type="compositionally biased region" description="Basic and acidic residues" evidence="1">
    <location>
        <begin position="75"/>
        <end position="86"/>
    </location>
</feature>
<comment type="caution">
    <text evidence="2">The sequence shown here is derived from an EMBL/GenBank/DDBJ whole genome shotgun (WGS) entry which is preliminary data.</text>
</comment>
<feature type="compositionally biased region" description="Basic and acidic residues" evidence="1">
    <location>
        <begin position="1"/>
        <end position="24"/>
    </location>
</feature>